<dbReference type="Proteomes" id="UP000221165">
    <property type="component" value="Unassembled WGS sequence"/>
</dbReference>
<feature type="compositionally biased region" description="Basic residues" evidence="2">
    <location>
        <begin position="1666"/>
        <end position="1682"/>
    </location>
</feature>
<sequence length="2432" mass="263538">MTSHRLVSAPPFGAAVGERRFAARSPSRVQGSFVSSGEEDNDRDSLFIRNKALTGSPFGHVRVPESVEEDVWSQVARTRLSSCSNTSWQRGHSVRLGGQEHEDEEDREPRRISGTQEARGSTGLVRETEFRGPRAPPRSRRVTVGYAPDKTSDEEESPSGAAERALLHRVRGRRSYAHPDDTGFSRNFSLLFARSAIAARTSGTPLSPEGPRQPRLIDPALHTLQQGHARVVAESVVEPRRKWHASLRAFQSSLRMLPSDAEEEEVGYESEEEDSEGDGTAGPSEADYREEYNNANGQWRDHAERGAERECDKNVPFTPGRRLLRNGEQSSDEDVPPEAACRDTGRRIGFSRGPAGDYWRSWGRKNGRKMLLNADAEEWDEQAEEIDGREEPRSRCSFPPNSSRGSGPHAVRGHPEDGSFSADEDEDEVDNPRLLRSTRVQPGVAALRVSHLEDASAHTSFSAGKVRGSTETVASLHAKESPRSPRFGVTDDELDAGGEDEEQLKTTPQSFPARRQTSRLQREAAKMGSSGFSSRRGLVAGEGDETPGELCVHSSQGDSETASTLTGTPREILTLSPPSSFPPSITSSFPPPASASLGCNKRPEQAGFTGLGACRRAETAASPDEQESGTAETRAHRGRQEEEDGEHAVDFVPVEDQEQKLRVLQELSLAKYVEMKRAPVSMRRSSEAEETETVEQDADGAEEAAVRPEGELEVLSKEQPPGCADDGGEDEKTHAEASQSRGEASEEEEGIVWERDGEQPAEQTTEDTGGGGAVGSLADLEDSPTAVQELEELQELEIAGQAPPVDDEIREPLGPDVPSKGSDGETAETVMPFSEAAQPERTSEAEAEPDGRAHGTERFADAPETGTHPSVTETIPGCSKQRELDTGDDFKSKVAAAVHDVLLSVFNTPAPGVSTGVDLSTPRVFGPQLPAGAQARTLLLPAVTPEAVAQQHSILQTIGSKLAGSTLFSGETRPGGAWPQTGDSALKLKDVSETEKTRKVLGSLLSFSEENSNILLGEVPDVYLRPNSASPTRTGELPVADSNLWAAAAAVTIARDRDRNDTEWAGGNDSAGLTPGSEGAGGTVPVGSFAEGRDVSPRLVGSWVASAKSGTLARSRKAVTSREAPENKSLNQQAGKSSTPLMSMAGPPFFINLAHPSGGFLSAIPADAPGGSGRLGHDDSVGEGFNVPSQSTALPPAPSLARRNSGLGTPLSAEDALGASLGTEKDSSVELHREGRPKADLKSICPSLAGGSAGDADALETENDNELLPSLSRRVELHVFERLLRERESRGDPSARLLLRRIQGKSSLIPAELTGQVVNRSKLERDQCASNPFCPRSNAGPMCSLTPRTRRASTDLGRTASAASSLSEQSRLPPDLSLGCSANLTAASGVPGLGRRCVSRPSTPREEGRNGLAGPRARAARCLSSLGSRSVVEQKSPGSAGGGGHHEGGIVRGKGEVSDLSACFASADVLNKIHPAFNKAEVLDLPRPRGYGSPPDTSVTSGQGVDSAWPPLRHSFIEDNYKENFVGTKNQRQMETWRLADSLPIQSSVTACTTTAGGASPRGFYPGGSESRAATSSSVSLSECETVAPATVKVPPRKEHEETGCAVSTKKPNRELKRSRRTGEKKKAGGSGCREGASAEMVAPFCDREAAQQKSLRHPDRGTSAHSRRGRNRSSHRRRQKSKGTSPSLTRGDCTRDRGTSRRLDRGLSRKTAATSQSTSELSEVEGRFTDDDRPDESDTKHSSKKGSEERPKSKEEDKTREKEAKVRRRFQSQEVSAVVETKDVGVLANAVGERDGERDETASQSEKRSHDSQAEKLQEAVECRQEQEKLLLATEKHVEALHEEMDRLLKENTGLREERVKQEHKIQQIIKSASRTKARLLALKADKSREECLKEGDGRRAELEDLEKQLATLKETFLGKQEQQQQVIAELSEALSESRRTEGMWTKRAQDLRTEVVKGLQAREVAAMQMEDLRLRYREQTELMRKTTFRLSSTTQQKIHFEKKLSELISLMRRMKEALQNAHHEAALHKKAREDLERDFARKRANCVASGVQTDDKEFKNQLTQADFEPPPKPSSTIGVQAGHPREANLLEAEISAREQKLASALGKQKQLTLHVRTEYKKRAAAWATERAELQALVLSLQGRNAELEKVQRMVLGSSNESLHGLASGSVQSSCTMVGAPAAACSLAFPVAGSFSGYPCAPNAGGTEDRITGSRREPGSTVERTLRGNGVFNRREQITARETGDTRNAHGKPGQEPSDCERLSRACSKHENHADGEESIAAKLRSLCADANQKLEEQRQELEKQLSEQLAALEDTGGNGFGEEKKGHAEEKSERRGTPLSRQKTEEDELEENRSGKTRATLRPFLFNTLRLQPDEEYCCKQSAPRVTFPPGVFSVPLRKAFQFACSPLPLGQLPRVFAAHRRRNAVVALG</sequence>
<feature type="compositionally biased region" description="Polar residues" evidence="2">
    <location>
        <begin position="1128"/>
        <end position="1141"/>
    </location>
</feature>
<keyword evidence="4" id="KW-1185">Reference proteome</keyword>
<feature type="compositionally biased region" description="Acidic residues" evidence="2">
    <location>
        <begin position="379"/>
        <end position="388"/>
    </location>
</feature>
<feature type="compositionally biased region" description="Basic and acidic residues" evidence="2">
    <location>
        <begin position="1612"/>
        <end position="1627"/>
    </location>
</feature>
<proteinExistence type="predicted"/>
<feature type="compositionally biased region" description="Acidic residues" evidence="2">
    <location>
        <begin position="688"/>
        <end position="702"/>
    </location>
</feature>
<feature type="compositionally biased region" description="Polar residues" evidence="2">
    <location>
        <begin position="553"/>
        <end position="567"/>
    </location>
</feature>
<feature type="region of interest" description="Disordered" evidence="2">
    <location>
        <begin position="1111"/>
        <end position="1141"/>
    </location>
</feature>
<feature type="region of interest" description="Disordered" evidence="2">
    <location>
        <begin position="82"/>
        <end position="162"/>
    </location>
</feature>
<feature type="region of interest" description="Disordered" evidence="2">
    <location>
        <begin position="21"/>
        <end position="43"/>
    </location>
</feature>
<feature type="region of interest" description="Disordered" evidence="2">
    <location>
        <begin position="672"/>
        <end position="884"/>
    </location>
</feature>
<evidence type="ECO:0000256" key="2">
    <source>
        <dbReference type="SAM" id="MobiDB-lite"/>
    </source>
</evidence>
<gene>
    <name evidence="3" type="ORF">CSUI_003918</name>
</gene>
<keyword evidence="1" id="KW-0175">Coiled coil</keyword>
<feature type="compositionally biased region" description="Basic and acidic residues" evidence="2">
    <location>
        <begin position="1646"/>
        <end position="1663"/>
    </location>
</feature>
<feature type="compositionally biased region" description="Basic and acidic residues" evidence="2">
    <location>
        <begin position="299"/>
        <end position="313"/>
    </location>
</feature>
<feature type="compositionally biased region" description="Basic and acidic residues" evidence="2">
    <location>
        <begin position="1725"/>
        <end position="1765"/>
    </location>
</feature>
<dbReference type="GeneID" id="94427324"/>
<feature type="region of interest" description="Disordered" evidence="2">
    <location>
        <begin position="1170"/>
        <end position="1244"/>
    </location>
</feature>
<name>A0A2C6L3L7_9APIC</name>
<feature type="region of interest" description="Disordered" evidence="2">
    <location>
        <begin position="256"/>
        <end position="364"/>
    </location>
</feature>
<dbReference type="EMBL" id="MIGC01001766">
    <property type="protein sequence ID" value="PHJ22243.1"/>
    <property type="molecule type" value="Genomic_DNA"/>
</dbReference>
<feature type="compositionally biased region" description="Basic and acidic residues" evidence="2">
    <location>
        <begin position="1793"/>
        <end position="1818"/>
    </location>
</feature>
<dbReference type="VEuPathDB" id="ToxoDB:CSUI_003918"/>
<accession>A0A2C6L3L7</accession>
<feature type="region of interest" description="Disordered" evidence="2">
    <location>
        <begin position="1058"/>
        <end position="1089"/>
    </location>
</feature>
<feature type="region of interest" description="Disordered" evidence="2">
    <location>
        <begin position="1556"/>
        <end position="1818"/>
    </location>
</feature>
<feature type="region of interest" description="Disordered" evidence="2">
    <location>
        <begin position="1344"/>
        <end position="1372"/>
    </location>
</feature>
<reference evidence="3 4" key="1">
    <citation type="journal article" date="2017" name="Int. J. Parasitol.">
        <title>The genome of the protozoan parasite Cystoisospora suis and a reverse vaccinology approach to identify vaccine candidates.</title>
        <authorList>
            <person name="Palmieri N."/>
            <person name="Shrestha A."/>
            <person name="Ruttkowski B."/>
            <person name="Beck T."/>
            <person name="Vogl C."/>
            <person name="Tomley F."/>
            <person name="Blake D.P."/>
            <person name="Joachim A."/>
        </authorList>
    </citation>
    <scope>NUCLEOTIDE SEQUENCE [LARGE SCALE GENOMIC DNA]</scope>
    <source>
        <strain evidence="3 4">Wien I</strain>
    </source>
</reference>
<feature type="region of interest" description="Disordered" evidence="2">
    <location>
        <begin position="379"/>
        <end position="658"/>
    </location>
</feature>
<dbReference type="RefSeq" id="XP_067923920.1">
    <property type="nucleotide sequence ID" value="XM_068064113.1"/>
</dbReference>
<feature type="compositionally biased region" description="Polar residues" evidence="2">
    <location>
        <begin position="1712"/>
        <end position="1722"/>
    </location>
</feature>
<protein>
    <submittedName>
        <fullName evidence="3">Uncharacterized protein</fullName>
    </submittedName>
</protein>
<feature type="coiled-coil region" evidence="1">
    <location>
        <begin position="1825"/>
        <end position="1866"/>
    </location>
</feature>
<feature type="region of interest" description="Disordered" evidence="2">
    <location>
        <begin position="2315"/>
        <end position="2358"/>
    </location>
</feature>
<feature type="region of interest" description="Disordered" evidence="2">
    <location>
        <begin position="1391"/>
        <end position="1452"/>
    </location>
</feature>
<feature type="coiled-coil region" evidence="1">
    <location>
        <begin position="1897"/>
        <end position="1924"/>
    </location>
</feature>
<evidence type="ECO:0000256" key="1">
    <source>
        <dbReference type="SAM" id="Coils"/>
    </source>
</evidence>
<evidence type="ECO:0000313" key="3">
    <source>
        <dbReference type="EMBL" id="PHJ22243.1"/>
    </source>
</evidence>
<feature type="compositionally biased region" description="Polar residues" evidence="2">
    <location>
        <begin position="1361"/>
        <end position="1370"/>
    </location>
</feature>
<feature type="region of interest" description="Disordered" evidence="2">
    <location>
        <begin position="2237"/>
        <end position="2262"/>
    </location>
</feature>
<feature type="compositionally biased region" description="Acidic residues" evidence="2">
    <location>
        <begin position="490"/>
        <end position="502"/>
    </location>
</feature>
<feature type="compositionally biased region" description="Basic and acidic residues" evidence="2">
    <location>
        <begin position="1223"/>
        <end position="1241"/>
    </location>
</feature>
<feature type="coiled-coil region" evidence="1">
    <location>
        <begin position="2006"/>
        <end position="2040"/>
    </location>
</feature>
<feature type="compositionally biased region" description="Low complexity" evidence="2">
    <location>
        <begin position="1569"/>
        <end position="1587"/>
    </location>
</feature>
<feature type="compositionally biased region" description="Low complexity" evidence="2">
    <location>
        <begin position="572"/>
        <end position="588"/>
    </location>
</feature>
<feature type="compositionally biased region" description="Basic and acidic residues" evidence="2">
    <location>
        <begin position="1693"/>
        <end position="1708"/>
    </location>
</feature>
<feature type="compositionally biased region" description="Basic and acidic residues" evidence="2">
    <location>
        <begin position="704"/>
        <end position="716"/>
    </location>
</feature>
<feature type="compositionally biased region" description="Polar residues" evidence="2">
    <location>
        <begin position="1425"/>
        <end position="1437"/>
    </location>
</feature>
<feature type="compositionally biased region" description="Acidic residues" evidence="2">
    <location>
        <begin position="260"/>
        <end position="277"/>
    </location>
</feature>
<comment type="caution">
    <text evidence="3">The sequence shown here is derived from an EMBL/GenBank/DDBJ whole genome shotgun (WGS) entry which is preliminary data.</text>
</comment>
<feature type="compositionally biased region" description="Basic and acidic residues" evidence="2">
    <location>
        <begin position="2237"/>
        <end position="2249"/>
    </location>
</feature>
<feature type="compositionally biased region" description="Basic and acidic residues" evidence="2">
    <location>
        <begin position="841"/>
        <end position="861"/>
    </location>
</feature>
<organism evidence="3 4">
    <name type="scientific">Cystoisospora suis</name>
    <dbReference type="NCBI Taxonomy" id="483139"/>
    <lineage>
        <taxon>Eukaryota</taxon>
        <taxon>Sar</taxon>
        <taxon>Alveolata</taxon>
        <taxon>Apicomplexa</taxon>
        <taxon>Conoidasida</taxon>
        <taxon>Coccidia</taxon>
        <taxon>Eucoccidiorida</taxon>
        <taxon>Eimeriorina</taxon>
        <taxon>Sarcocystidae</taxon>
        <taxon>Cystoisospora</taxon>
    </lineage>
</organism>
<evidence type="ECO:0000313" key="4">
    <source>
        <dbReference type="Proteomes" id="UP000221165"/>
    </source>
</evidence>
<feature type="compositionally biased region" description="Basic and acidic residues" evidence="2">
    <location>
        <begin position="2323"/>
        <end position="2338"/>
    </location>
</feature>
<dbReference type="OrthoDB" id="332727at2759"/>